<evidence type="ECO:0000313" key="2">
    <source>
        <dbReference type="Proteomes" id="UP001066276"/>
    </source>
</evidence>
<evidence type="ECO:0000313" key="1">
    <source>
        <dbReference type="EMBL" id="KAJ1209197.1"/>
    </source>
</evidence>
<reference evidence="1" key="1">
    <citation type="journal article" date="2022" name="bioRxiv">
        <title>Sequencing and chromosome-scale assembly of the giantPleurodeles waltlgenome.</title>
        <authorList>
            <person name="Brown T."/>
            <person name="Elewa A."/>
            <person name="Iarovenko S."/>
            <person name="Subramanian E."/>
            <person name="Araus A.J."/>
            <person name="Petzold A."/>
            <person name="Susuki M."/>
            <person name="Suzuki K.-i.T."/>
            <person name="Hayashi T."/>
            <person name="Toyoda A."/>
            <person name="Oliveira C."/>
            <person name="Osipova E."/>
            <person name="Leigh N.D."/>
            <person name="Simon A."/>
            <person name="Yun M.H."/>
        </authorList>
    </citation>
    <scope>NUCLEOTIDE SEQUENCE</scope>
    <source>
        <strain evidence="1">20211129_DDA</strain>
        <tissue evidence="1">Liver</tissue>
    </source>
</reference>
<dbReference type="Proteomes" id="UP001066276">
    <property type="component" value="Chromosome 1_2"/>
</dbReference>
<comment type="caution">
    <text evidence="1">The sequence shown here is derived from an EMBL/GenBank/DDBJ whole genome shotgun (WGS) entry which is preliminary data.</text>
</comment>
<dbReference type="EMBL" id="JANPWB010000002">
    <property type="protein sequence ID" value="KAJ1209197.1"/>
    <property type="molecule type" value="Genomic_DNA"/>
</dbReference>
<name>A0AAV7W5M9_PLEWA</name>
<gene>
    <name evidence="1" type="ORF">NDU88_004575</name>
</gene>
<protein>
    <submittedName>
        <fullName evidence="1">Uncharacterized protein</fullName>
    </submittedName>
</protein>
<accession>A0AAV7W5M9</accession>
<sequence length="100" mass="10999">MQGTGTPRISPKIRFRHEMPLQGRHPNVMHLLAACSPVLRSSAERGVNIGPEISGDDIGPRRLPAESESDSLCLDLVVGVCMKICLLFLRLELVRLLLVT</sequence>
<keyword evidence="2" id="KW-1185">Reference proteome</keyword>
<proteinExistence type="predicted"/>
<dbReference type="AlphaFoldDB" id="A0AAV7W5M9"/>
<organism evidence="1 2">
    <name type="scientific">Pleurodeles waltl</name>
    <name type="common">Iberian ribbed newt</name>
    <dbReference type="NCBI Taxonomy" id="8319"/>
    <lineage>
        <taxon>Eukaryota</taxon>
        <taxon>Metazoa</taxon>
        <taxon>Chordata</taxon>
        <taxon>Craniata</taxon>
        <taxon>Vertebrata</taxon>
        <taxon>Euteleostomi</taxon>
        <taxon>Amphibia</taxon>
        <taxon>Batrachia</taxon>
        <taxon>Caudata</taxon>
        <taxon>Salamandroidea</taxon>
        <taxon>Salamandridae</taxon>
        <taxon>Pleurodelinae</taxon>
        <taxon>Pleurodeles</taxon>
    </lineage>
</organism>